<accession>D0W224</accession>
<proteinExistence type="predicted"/>
<evidence type="ECO:0000313" key="1">
    <source>
        <dbReference type="EMBL" id="EEZ72300.1"/>
    </source>
</evidence>
<evidence type="ECO:0000313" key="2">
    <source>
        <dbReference type="Proteomes" id="UP000003294"/>
    </source>
</evidence>
<dbReference type="EMBL" id="ACDY02000003">
    <property type="protein sequence ID" value="EEZ72300.1"/>
    <property type="molecule type" value="Genomic_DNA"/>
</dbReference>
<organism evidence="1 2">
    <name type="scientific">Neisseria cinerea ATCC 14685</name>
    <dbReference type="NCBI Taxonomy" id="546262"/>
    <lineage>
        <taxon>Bacteria</taxon>
        <taxon>Pseudomonadati</taxon>
        <taxon>Pseudomonadota</taxon>
        <taxon>Betaproteobacteria</taxon>
        <taxon>Neisseriales</taxon>
        <taxon>Neisseriaceae</taxon>
        <taxon>Neisseria</taxon>
    </lineage>
</organism>
<sequence length="82" mass="9460">MDVAQTRILMPSENLPLKRFYRRYTVKMFRCLFSCNCSRATGSKIPPLIRAIAAPKRRCPTAWVVSFLFSLWPNVLPIALET</sequence>
<name>D0W224_NEICI</name>
<reference evidence="1 2" key="1">
    <citation type="submission" date="2009-10" db="EMBL/GenBank/DDBJ databases">
        <authorList>
            <person name="Weinstock G."/>
            <person name="Sodergren E."/>
            <person name="Clifton S."/>
            <person name="Fulton L."/>
            <person name="Fulton B."/>
            <person name="Courtney L."/>
            <person name="Fronick C."/>
            <person name="Harrison M."/>
            <person name="Strong C."/>
            <person name="Farmer C."/>
            <person name="Delahaunty K."/>
            <person name="Markovic C."/>
            <person name="Hall O."/>
            <person name="Minx P."/>
            <person name="Tomlinson C."/>
            <person name="Mitreva M."/>
            <person name="Nelson J."/>
            <person name="Hou S."/>
            <person name="Wollam A."/>
            <person name="Pepin K.H."/>
            <person name="Johnson M."/>
            <person name="Bhonagiri V."/>
            <person name="Nash W.E."/>
            <person name="Warren W."/>
            <person name="Chinwalla A."/>
            <person name="Mardis E.R."/>
            <person name="Wilson R.K."/>
        </authorList>
    </citation>
    <scope>NUCLEOTIDE SEQUENCE [LARGE SCALE GENOMIC DNA]</scope>
    <source>
        <strain evidence="1 2">ATCC 14685</strain>
    </source>
</reference>
<dbReference type="AlphaFoldDB" id="D0W224"/>
<dbReference type="STRING" id="546262.NEICINOT_03702"/>
<gene>
    <name evidence="1" type="ORF">NEICINOT_03702</name>
</gene>
<dbReference type="Proteomes" id="UP000003294">
    <property type="component" value="Unassembled WGS sequence"/>
</dbReference>
<comment type="caution">
    <text evidence="1">The sequence shown here is derived from an EMBL/GenBank/DDBJ whole genome shotgun (WGS) entry which is preliminary data.</text>
</comment>
<protein>
    <submittedName>
        <fullName evidence="1">Uncharacterized protein</fullName>
    </submittedName>
</protein>